<dbReference type="OrthoDB" id="9807089at2"/>
<keyword evidence="7" id="KW-0028">Amino-acid biosynthesis</keyword>
<evidence type="ECO:0000256" key="3">
    <source>
        <dbReference type="ARBA" id="ARBA00022490"/>
    </source>
</evidence>
<sequence length="148" mass="17003">MRKKDRQRLIQKMIREVPVGKQEELVALLQERGVDVTQATVSRDIKEMKLVKVPIGFHEYRYSMPSEKQDFSQRLEKLFRSSFVELKQMEKFVSIRTTPGSGFALGGLIEQVFPEKIFVVMTNDDKVLIISMSEADAAALKQLLLDLV</sequence>
<dbReference type="RefSeq" id="WP_126813290.1">
    <property type="nucleotide sequence ID" value="NZ_NGKC01000005.1"/>
</dbReference>
<dbReference type="GO" id="GO:0003700">
    <property type="term" value="F:DNA-binding transcription factor activity"/>
    <property type="evidence" value="ECO:0007669"/>
    <property type="project" value="UniProtKB-UniRule"/>
</dbReference>
<keyword evidence="11" id="KW-1185">Reference proteome</keyword>
<dbReference type="GO" id="GO:0051259">
    <property type="term" value="P:protein complex oligomerization"/>
    <property type="evidence" value="ECO:0007669"/>
    <property type="project" value="InterPro"/>
</dbReference>
<dbReference type="SUPFAM" id="SSF46785">
    <property type="entry name" value="Winged helix' DNA-binding domain"/>
    <property type="match status" value="1"/>
</dbReference>
<comment type="subcellular location">
    <subcellularLocation>
        <location evidence="1 7">Cytoplasm</location>
    </subcellularLocation>
</comment>
<comment type="caution">
    <text evidence="10">The sequence shown here is derived from an EMBL/GenBank/DDBJ whole genome shotgun (WGS) entry which is preliminary data.</text>
</comment>
<dbReference type="EMBL" id="NGKC01000005">
    <property type="protein sequence ID" value="RSU12466.1"/>
    <property type="molecule type" value="Genomic_DNA"/>
</dbReference>
<dbReference type="PANTHER" id="PTHR34471">
    <property type="entry name" value="ARGININE REPRESSOR"/>
    <property type="match status" value="1"/>
</dbReference>
<dbReference type="GO" id="GO:0003677">
    <property type="term" value="F:DNA binding"/>
    <property type="evidence" value="ECO:0007669"/>
    <property type="project" value="UniProtKB-KW"/>
</dbReference>
<dbReference type="Pfam" id="PF02863">
    <property type="entry name" value="Arg_repressor_C"/>
    <property type="match status" value="1"/>
</dbReference>
<evidence type="ECO:0000256" key="6">
    <source>
        <dbReference type="ARBA" id="ARBA00023163"/>
    </source>
</evidence>
<dbReference type="HAMAP" id="MF_00173">
    <property type="entry name" value="Arg_repressor"/>
    <property type="match status" value="1"/>
</dbReference>
<evidence type="ECO:0000256" key="7">
    <source>
        <dbReference type="HAMAP-Rule" id="MF_00173"/>
    </source>
</evidence>
<accession>A0A430AWQ3</accession>
<keyword evidence="5 7" id="KW-0238">DNA-binding</keyword>
<dbReference type="InterPro" id="IPR036388">
    <property type="entry name" value="WH-like_DNA-bd_sf"/>
</dbReference>
<organism evidence="10 11">
    <name type="scientific">Vagococcus acidifermentans</name>
    <dbReference type="NCBI Taxonomy" id="564710"/>
    <lineage>
        <taxon>Bacteria</taxon>
        <taxon>Bacillati</taxon>
        <taxon>Bacillota</taxon>
        <taxon>Bacilli</taxon>
        <taxon>Lactobacillales</taxon>
        <taxon>Enterococcaceae</taxon>
        <taxon>Vagococcus</taxon>
    </lineage>
</organism>
<dbReference type="InterPro" id="IPR036251">
    <property type="entry name" value="Arg_repress_C_sf"/>
</dbReference>
<name>A0A430AWQ3_9ENTE</name>
<comment type="function">
    <text evidence="7">Regulates arginine biosynthesis genes.</text>
</comment>
<dbReference type="PANTHER" id="PTHR34471:SF1">
    <property type="entry name" value="ARGININE REPRESSOR"/>
    <property type="match status" value="1"/>
</dbReference>
<dbReference type="InterPro" id="IPR001669">
    <property type="entry name" value="Arg_repress"/>
</dbReference>
<dbReference type="GO" id="GO:0006526">
    <property type="term" value="P:L-arginine biosynthetic process"/>
    <property type="evidence" value="ECO:0007669"/>
    <property type="project" value="UniProtKB-UniPathway"/>
</dbReference>
<dbReference type="AlphaFoldDB" id="A0A430AWQ3"/>
<evidence type="ECO:0000256" key="4">
    <source>
        <dbReference type="ARBA" id="ARBA00023015"/>
    </source>
</evidence>
<evidence type="ECO:0000259" key="8">
    <source>
        <dbReference type="Pfam" id="PF01316"/>
    </source>
</evidence>
<dbReference type="SUPFAM" id="SSF55252">
    <property type="entry name" value="C-terminal domain of arginine repressor"/>
    <property type="match status" value="1"/>
</dbReference>
<dbReference type="GO" id="GO:1900079">
    <property type="term" value="P:regulation of arginine biosynthetic process"/>
    <property type="evidence" value="ECO:0007669"/>
    <property type="project" value="UniProtKB-UniRule"/>
</dbReference>
<evidence type="ECO:0000313" key="10">
    <source>
        <dbReference type="EMBL" id="RSU12466.1"/>
    </source>
</evidence>
<proteinExistence type="inferred from homology"/>
<gene>
    <name evidence="7" type="primary">argR</name>
    <name evidence="10" type="ORF">CBF27_05685</name>
</gene>
<dbReference type="PRINTS" id="PR01467">
    <property type="entry name" value="ARGREPRESSOR"/>
</dbReference>
<keyword evidence="7" id="KW-0678">Repressor</keyword>
<feature type="domain" description="Arginine repressor C-terminal" evidence="9">
    <location>
        <begin position="79"/>
        <end position="144"/>
    </location>
</feature>
<evidence type="ECO:0000256" key="5">
    <source>
        <dbReference type="ARBA" id="ARBA00023125"/>
    </source>
</evidence>
<protein>
    <recommendedName>
        <fullName evidence="7">Arginine repressor</fullName>
    </recommendedName>
</protein>
<dbReference type="Pfam" id="PF01316">
    <property type="entry name" value="Arg_repressor"/>
    <property type="match status" value="1"/>
</dbReference>
<evidence type="ECO:0000256" key="1">
    <source>
        <dbReference type="ARBA" id="ARBA00004496"/>
    </source>
</evidence>
<keyword evidence="3 7" id="KW-0963">Cytoplasm</keyword>
<evidence type="ECO:0000313" key="11">
    <source>
        <dbReference type="Proteomes" id="UP000286773"/>
    </source>
</evidence>
<reference evidence="10 11" key="1">
    <citation type="submission" date="2017-05" db="EMBL/GenBank/DDBJ databases">
        <title>Vagococcus spp. assemblies.</title>
        <authorList>
            <person name="Gulvik C.A."/>
        </authorList>
    </citation>
    <scope>NUCLEOTIDE SEQUENCE [LARGE SCALE GENOMIC DNA]</scope>
    <source>
        <strain evidence="10 11">LMG 24798</strain>
    </source>
</reference>
<dbReference type="Proteomes" id="UP000286773">
    <property type="component" value="Unassembled WGS sequence"/>
</dbReference>
<dbReference type="Gene3D" id="3.30.1360.40">
    <property type="match status" value="1"/>
</dbReference>
<dbReference type="UniPathway" id="UPA00068"/>
<dbReference type="InterPro" id="IPR020899">
    <property type="entry name" value="Arg_repress_C"/>
</dbReference>
<dbReference type="InterPro" id="IPR020900">
    <property type="entry name" value="Arg_repress_DNA-bd"/>
</dbReference>
<evidence type="ECO:0000259" key="9">
    <source>
        <dbReference type="Pfam" id="PF02863"/>
    </source>
</evidence>
<dbReference type="Gene3D" id="1.10.10.10">
    <property type="entry name" value="Winged helix-like DNA-binding domain superfamily/Winged helix DNA-binding domain"/>
    <property type="match status" value="1"/>
</dbReference>
<keyword evidence="4 7" id="KW-0805">Transcription regulation</keyword>
<dbReference type="GO" id="GO:0034618">
    <property type="term" value="F:arginine binding"/>
    <property type="evidence" value="ECO:0007669"/>
    <property type="project" value="InterPro"/>
</dbReference>
<evidence type="ECO:0000256" key="2">
    <source>
        <dbReference type="ARBA" id="ARBA00008316"/>
    </source>
</evidence>
<dbReference type="InterPro" id="IPR036390">
    <property type="entry name" value="WH_DNA-bd_sf"/>
</dbReference>
<keyword evidence="7" id="KW-0055">Arginine biosynthesis</keyword>
<dbReference type="GO" id="GO:0005737">
    <property type="term" value="C:cytoplasm"/>
    <property type="evidence" value="ECO:0007669"/>
    <property type="project" value="UniProtKB-SubCell"/>
</dbReference>
<keyword evidence="6 7" id="KW-0804">Transcription</keyword>
<comment type="similarity">
    <text evidence="2 7">Belongs to the ArgR family.</text>
</comment>
<comment type="pathway">
    <text evidence="7">Amino-acid biosynthesis; L-arginine biosynthesis [regulation].</text>
</comment>
<feature type="domain" description="Arginine repressor DNA-binding" evidence="8">
    <location>
        <begin position="1"/>
        <end position="69"/>
    </location>
</feature>